<dbReference type="Pfam" id="PF07508">
    <property type="entry name" value="Recombinase"/>
    <property type="match status" value="1"/>
</dbReference>
<proteinExistence type="predicted"/>
<keyword evidence="5" id="KW-1185">Reference proteome</keyword>
<name>W7V0B9_RUMFL</name>
<dbReference type="CDD" id="cd00338">
    <property type="entry name" value="Ser_Recombinase"/>
    <property type="match status" value="1"/>
</dbReference>
<accession>W7V0B9</accession>
<evidence type="ECO:0000256" key="1">
    <source>
        <dbReference type="SAM" id="MobiDB-lite"/>
    </source>
</evidence>
<dbReference type="EMBL" id="ATAX01000017">
    <property type="protein sequence ID" value="EWM54172.1"/>
    <property type="molecule type" value="Genomic_DNA"/>
</dbReference>
<evidence type="ECO:0000313" key="5">
    <source>
        <dbReference type="Proteomes" id="UP000019365"/>
    </source>
</evidence>
<protein>
    <recommendedName>
        <fullName evidence="6">Resolvase</fullName>
    </recommendedName>
</protein>
<dbReference type="PROSITE" id="PS51737">
    <property type="entry name" value="RECOMBINASE_DNA_BIND"/>
    <property type="match status" value="1"/>
</dbReference>
<feature type="domain" description="Recombinase" evidence="3">
    <location>
        <begin position="178"/>
        <end position="305"/>
    </location>
</feature>
<reference evidence="4 5" key="1">
    <citation type="journal article" date="2014" name="PLoS ONE">
        <title>Rumen cellulosomics: divergent fiber-degrading strategies revealed by comparative genome-wide analysis of six ruminococcal strains.</title>
        <authorList>
            <person name="Dassa B."/>
            <person name="Borovok I."/>
            <person name="Ruimy-Israeli V."/>
            <person name="Lamed R."/>
            <person name="Flint H.J."/>
            <person name="Duncan S.H."/>
            <person name="Henrissat B."/>
            <person name="Coutinho P."/>
            <person name="Morrison M."/>
            <person name="Mosoni P."/>
            <person name="Yeoman C.J."/>
            <person name="White B.A."/>
            <person name="Bayer E.A."/>
        </authorList>
    </citation>
    <scope>NUCLEOTIDE SEQUENCE [LARGE SCALE GENOMIC DNA]</scope>
    <source>
        <strain evidence="4 5">007c</strain>
    </source>
</reference>
<evidence type="ECO:0000313" key="4">
    <source>
        <dbReference type="EMBL" id="EWM54172.1"/>
    </source>
</evidence>
<dbReference type="OrthoDB" id="1839742at2"/>
<dbReference type="PROSITE" id="PS51736">
    <property type="entry name" value="RECOMBINASES_3"/>
    <property type="match status" value="1"/>
</dbReference>
<gene>
    <name evidence="4" type="ORF">RF007C_02530</name>
</gene>
<dbReference type="AlphaFoldDB" id="W7V0B9"/>
<dbReference type="Gene3D" id="3.90.1750.20">
    <property type="entry name" value="Putative Large Serine Recombinase, Chain B, Domain 2"/>
    <property type="match status" value="1"/>
</dbReference>
<dbReference type="InterPro" id="IPR038109">
    <property type="entry name" value="DNA_bind_recomb_sf"/>
</dbReference>
<feature type="domain" description="Resolvase/invertase-type recombinase catalytic" evidence="2">
    <location>
        <begin position="23"/>
        <end position="171"/>
    </location>
</feature>
<dbReference type="Pfam" id="PF00239">
    <property type="entry name" value="Resolvase"/>
    <property type="match status" value="1"/>
</dbReference>
<dbReference type="InterPro" id="IPR050639">
    <property type="entry name" value="SSR_resolvase"/>
</dbReference>
<evidence type="ECO:0000259" key="3">
    <source>
        <dbReference type="PROSITE" id="PS51737"/>
    </source>
</evidence>
<evidence type="ECO:0000259" key="2">
    <source>
        <dbReference type="PROSITE" id="PS51736"/>
    </source>
</evidence>
<dbReference type="PATRIC" id="fig|1341157.4.peg.1144"/>
<comment type="caution">
    <text evidence="4">The sequence shown here is derived from an EMBL/GenBank/DDBJ whole genome shotgun (WGS) entry which is preliminary data.</text>
</comment>
<dbReference type="Gene3D" id="3.40.50.1390">
    <property type="entry name" value="Resolvase, N-terminal catalytic domain"/>
    <property type="match status" value="1"/>
</dbReference>
<dbReference type="eggNOG" id="COG1961">
    <property type="taxonomic scope" value="Bacteria"/>
</dbReference>
<dbReference type="SMART" id="SM00857">
    <property type="entry name" value="Resolvase"/>
    <property type="match status" value="1"/>
</dbReference>
<organism evidence="4 5">
    <name type="scientific">Ruminococcus flavefaciens 007c</name>
    <dbReference type="NCBI Taxonomy" id="1341157"/>
    <lineage>
        <taxon>Bacteria</taxon>
        <taxon>Bacillati</taxon>
        <taxon>Bacillota</taxon>
        <taxon>Clostridia</taxon>
        <taxon>Eubacteriales</taxon>
        <taxon>Oscillospiraceae</taxon>
        <taxon>Ruminococcus</taxon>
    </lineage>
</organism>
<dbReference type="GO" id="GO:0000150">
    <property type="term" value="F:DNA strand exchange activity"/>
    <property type="evidence" value="ECO:0007669"/>
    <property type="project" value="InterPro"/>
</dbReference>
<dbReference type="InterPro" id="IPR006119">
    <property type="entry name" value="Resolv_N"/>
</dbReference>
<dbReference type="PANTHER" id="PTHR30461">
    <property type="entry name" value="DNA-INVERTASE FROM LAMBDOID PROPHAGE"/>
    <property type="match status" value="1"/>
</dbReference>
<dbReference type="InterPro" id="IPR011109">
    <property type="entry name" value="DNA_bind_recombinase_dom"/>
</dbReference>
<dbReference type="GO" id="GO:0003677">
    <property type="term" value="F:DNA binding"/>
    <property type="evidence" value="ECO:0007669"/>
    <property type="project" value="InterPro"/>
</dbReference>
<dbReference type="InterPro" id="IPR036162">
    <property type="entry name" value="Resolvase-like_N_sf"/>
</dbReference>
<sequence>MNIEKIILEPQSPEEPDSAKELRVAAYCRVSTDNDEQRTSFENQVRSYTDMIESRPGWKLAGIYADEGMTGTSASKRKQFRKMIRDCEAGKIDLIVTKSISRFARNTLECLTFVRHLNEIGVHLIFESNHIDTRTAFSEMLLTVLAAFAQEESRSISLNTTWSIRKRYEEGRSRWSKLYGYEKNENGEYQIVPEQARVVKEIFTLYEHGESIDKIMKHLQSNHVPTPENCETWSMCTVRLMLQNERYCGDILLQKTICESHITHKQIKNDTTEVPSYYIENHHQAIISRKQFNRCKQIFALRRTPHPDMPGKYNNQYPLGDKLVCPICGSRLFKRSIKIQRPGSGWSCEIGEHACRQFIIRASFVDQALLNAYHTLDAGIVEKKLDSPKFGSEAEIMLRYKREYPRMKKVDYWWVDDLVDHIEFGKHIRTTKELIALEVKGTPDPDDRSMKVFWKCGLVTTVPSDVFYDSDLPGRIAKRYYNQQQRKAEKKKTSKGKGRDKK</sequence>
<dbReference type="Proteomes" id="UP000019365">
    <property type="component" value="Unassembled WGS sequence"/>
</dbReference>
<dbReference type="SUPFAM" id="SSF53041">
    <property type="entry name" value="Resolvase-like"/>
    <property type="match status" value="1"/>
</dbReference>
<evidence type="ECO:0008006" key="6">
    <source>
        <dbReference type="Google" id="ProtNLM"/>
    </source>
</evidence>
<dbReference type="PANTHER" id="PTHR30461:SF23">
    <property type="entry name" value="DNA RECOMBINASE-RELATED"/>
    <property type="match status" value="1"/>
</dbReference>
<feature type="region of interest" description="Disordered" evidence="1">
    <location>
        <begin position="480"/>
        <end position="502"/>
    </location>
</feature>
<feature type="compositionally biased region" description="Basic residues" evidence="1">
    <location>
        <begin position="488"/>
        <end position="502"/>
    </location>
</feature>
<dbReference type="RefSeq" id="WP_051456537.1">
    <property type="nucleotide sequence ID" value="NZ_ATAX01000017.1"/>
</dbReference>